<accession>A0A127KP17</accession>
<gene>
    <name evidence="1" type="ORF">PBI_CATALINA_53</name>
</gene>
<name>A0A127KP17_9CAUD</name>
<reference evidence="1 2" key="1">
    <citation type="submission" date="2016-01" db="EMBL/GenBank/DDBJ databases">
        <authorList>
            <person name="Cotto-Rosario A."/>
            <person name="Gomez-Fuentes N."/>
            <person name="Berrios-Ruiz J."/>
            <person name="Caceres-Velazquez C."/>
            <person name="Casiano-Real M."/>
            <person name="Cotto-Berrios I."/>
            <person name="Crespo-Vega V."/>
            <person name="DeJesus-David M."/>
            <person name="DelToro-Sanchez C.J."/>
            <person name="Diaz-Morales C.J."/>
            <person name="Espada-Ramos M."/>
            <person name="Feliciano-Torres M.J."/>
            <person name="Fernandez-Rodriguez P.M."/>
            <person name="Fernandez-Martinez M."/>
            <person name="Figueroa-Concepcion D."/>
            <person name="Figueroa-Bermudez M.L."/>
            <person name="Garcia-Delgado K."/>
            <person name="Nunez-Rodriguez C."/>
            <person name="Quiles-Santiago A.M."/>
            <person name="Rodriguez-Gonzalez A."/>
            <person name="Santiago-Burgos D."/>
            <person name="Solivan-Perez E."/>
            <person name="Torres-Vazquez A."/>
            <person name="Verdejo-Lopez V."/>
            <person name="Vazquez E."/>
            <person name="Rubin M.R."/>
            <person name="Ware V.C."/>
            <person name="Bradley K.W."/>
            <person name="Asai D.J."/>
            <person name="Bowman C.A."/>
            <person name="Russell D.A."/>
            <person name="Pope W.H."/>
            <person name="Jacobs-Sera D."/>
            <person name="Hendrix R.W."/>
            <person name="Hatfull G.F."/>
        </authorList>
    </citation>
    <scope>NUCLEOTIDE SEQUENCE [LARGE SCALE GENOMIC DNA]</scope>
</reference>
<dbReference type="KEGG" id="vg:29122803"/>
<dbReference type="RefSeq" id="YP_009301875.1">
    <property type="nucleotide sequence ID" value="NC_031238.1"/>
</dbReference>
<dbReference type="Proteomes" id="UP000201448">
    <property type="component" value="Segment"/>
</dbReference>
<dbReference type="EMBL" id="KU613353">
    <property type="protein sequence ID" value="AMO43820.1"/>
    <property type="molecule type" value="Genomic_DNA"/>
</dbReference>
<protein>
    <submittedName>
        <fullName evidence="1">Uncharacterized protein</fullName>
    </submittedName>
</protein>
<organism evidence="1 2">
    <name type="scientific">Mycobacterium phage Catalina</name>
    <dbReference type="NCBI Taxonomy" id="1792253"/>
    <lineage>
        <taxon>Viruses</taxon>
        <taxon>Duplodnaviria</taxon>
        <taxon>Heunggongvirae</taxon>
        <taxon>Uroviricota</taxon>
        <taxon>Caudoviricetes</taxon>
        <taxon>Fromanvirus</taxon>
        <taxon>Fromanvirus packman</taxon>
    </lineage>
</organism>
<dbReference type="GeneID" id="29122803"/>
<evidence type="ECO:0000313" key="2">
    <source>
        <dbReference type="Proteomes" id="UP000201448"/>
    </source>
</evidence>
<dbReference type="OrthoDB" id="23652at10239"/>
<proteinExistence type="predicted"/>
<evidence type="ECO:0000313" key="1">
    <source>
        <dbReference type="EMBL" id="AMO43820.1"/>
    </source>
</evidence>
<sequence>MKVGTPVTVERDETKYPSRGTWPRFRGKKGFVTAVVRGGGPVEYGVTFSRNGDTDAYFKQYELTERK</sequence>